<sequence length="279" mass="31526">MQIYKTIAETREALAGEALKNKIGFVPTMGALHKGHLSLVERCHSESDLTVVSIYVNPTQFGPQEDLNHYPRNLEKDIDLLRNYHVDIVFTPDDVQMYPEGYCTWVQVEGLSDILCGASRPGHFRGVATIVLKLMHIVNPKLMFMGMKDYQQIIVLEKMIEDLNLETKIVRCPIVREPDGLAMSSRNSYLTPDERQRATCLIKALKNAQKMVNEGHLDSSILISEAENIIKQSDGRIDYIKIVDGSTLQELPEVRSGSRMMLAVYIGNTRLIDNIELLP</sequence>
<accession>A0AC61QI66</accession>
<name>A0AC61QI66_9BACT</name>
<comment type="caution">
    <text evidence="1">The sequence shown here is derived from an EMBL/GenBank/DDBJ whole genome shotgun (WGS) entry which is preliminary data.</text>
</comment>
<reference evidence="1" key="1">
    <citation type="submission" date="2019-03" db="EMBL/GenBank/DDBJ databases">
        <title>Candidatus Syntrophosphaera thermopropionivorans: a novel player in syntrophic propionate oxidation during anaerobic digestion.</title>
        <authorList>
            <person name="Dyksma S."/>
        </authorList>
    </citation>
    <scope>NUCLEOTIDE SEQUENCE</scope>
    <source>
        <strain evidence="1">W5</strain>
    </source>
</reference>
<evidence type="ECO:0000313" key="2">
    <source>
        <dbReference type="Proteomes" id="UP000294588"/>
    </source>
</evidence>
<dbReference type="Proteomes" id="UP000294588">
    <property type="component" value="Unassembled WGS sequence"/>
</dbReference>
<keyword evidence="1" id="KW-0436">Ligase</keyword>
<proteinExistence type="predicted"/>
<keyword evidence="2" id="KW-1185">Reference proteome</keyword>
<dbReference type="EMBL" id="SMOG01000021">
    <property type="protein sequence ID" value="TDF72653.1"/>
    <property type="molecule type" value="Genomic_DNA"/>
</dbReference>
<dbReference type="EC" id="6.3.2.1" evidence="1"/>
<evidence type="ECO:0000313" key="1">
    <source>
        <dbReference type="EMBL" id="TDF72653.1"/>
    </source>
</evidence>
<organism evidence="1 2">
    <name type="scientific">Candidatus Syntrophosphaera thermopropionivorans</name>
    <dbReference type="NCBI Taxonomy" id="2593015"/>
    <lineage>
        <taxon>Bacteria</taxon>
        <taxon>Pseudomonadati</taxon>
        <taxon>Candidatus Cloacimonadota</taxon>
        <taxon>Candidatus Cloacimonadia</taxon>
        <taxon>Candidatus Cloacimonadales</taxon>
        <taxon>Candidatus Cloacimonadaceae</taxon>
        <taxon>Candidatus Syntrophosphaera</taxon>
    </lineage>
</organism>
<protein>
    <submittedName>
        <fullName evidence="1">Pantoate--beta-alanine ligase</fullName>
        <ecNumber evidence="1">6.3.2.1</ecNumber>
    </submittedName>
</protein>
<gene>
    <name evidence="1" type="ORF">E0946_05835</name>
</gene>